<dbReference type="PROSITE" id="PS00086">
    <property type="entry name" value="CYTOCHROME_P450"/>
    <property type="match status" value="1"/>
</dbReference>
<evidence type="ECO:0000313" key="17">
    <source>
        <dbReference type="EMBL" id="CAH1102524.1"/>
    </source>
</evidence>
<evidence type="ECO:0000256" key="9">
    <source>
        <dbReference type="ARBA" id="ARBA00022848"/>
    </source>
</evidence>
<evidence type="ECO:0000256" key="6">
    <source>
        <dbReference type="ARBA" id="ARBA00022617"/>
    </source>
</evidence>
<keyword evidence="6 14" id="KW-0349">Heme</keyword>
<keyword evidence="12 15" id="KW-0503">Monooxygenase</keyword>
<evidence type="ECO:0000256" key="15">
    <source>
        <dbReference type="RuleBase" id="RU000461"/>
    </source>
</evidence>
<keyword evidence="10 15" id="KW-0560">Oxidoreductase</keyword>
<evidence type="ECO:0000256" key="13">
    <source>
        <dbReference type="ARBA" id="ARBA00023136"/>
    </source>
</evidence>
<evidence type="ECO:0000256" key="14">
    <source>
        <dbReference type="PIRSR" id="PIRSR602401-1"/>
    </source>
</evidence>
<dbReference type="GO" id="GO:0005789">
    <property type="term" value="C:endoplasmic reticulum membrane"/>
    <property type="evidence" value="ECO:0007669"/>
    <property type="project" value="UniProtKB-SubCell"/>
</dbReference>
<dbReference type="SUPFAM" id="SSF48264">
    <property type="entry name" value="Cytochrome P450"/>
    <property type="match status" value="1"/>
</dbReference>
<evidence type="ECO:0000256" key="7">
    <source>
        <dbReference type="ARBA" id="ARBA00022723"/>
    </source>
</evidence>
<organism evidence="17 18">
    <name type="scientific">Psylliodes chrysocephalus</name>
    <dbReference type="NCBI Taxonomy" id="3402493"/>
    <lineage>
        <taxon>Eukaryota</taxon>
        <taxon>Metazoa</taxon>
        <taxon>Ecdysozoa</taxon>
        <taxon>Arthropoda</taxon>
        <taxon>Hexapoda</taxon>
        <taxon>Insecta</taxon>
        <taxon>Pterygota</taxon>
        <taxon>Neoptera</taxon>
        <taxon>Endopterygota</taxon>
        <taxon>Coleoptera</taxon>
        <taxon>Polyphaga</taxon>
        <taxon>Cucujiformia</taxon>
        <taxon>Chrysomeloidea</taxon>
        <taxon>Chrysomelidae</taxon>
        <taxon>Galerucinae</taxon>
        <taxon>Alticini</taxon>
        <taxon>Psylliodes</taxon>
    </lineage>
</organism>
<dbReference type="GO" id="GO:0016705">
    <property type="term" value="F:oxidoreductase activity, acting on paired donors, with incorporation or reduction of molecular oxygen"/>
    <property type="evidence" value="ECO:0007669"/>
    <property type="project" value="InterPro"/>
</dbReference>
<evidence type="ECO:0000256" key="1">
    <source>
        <dbReference type="ARBA" id="ARBA00001971"/>
    </source>
</evidence>
<evidence type="ECO:0000256" key="4">
    <source>
        <dbReference type="ARBA" id="ARBA00004406"/>
    </source>
</evidence>
<evidence type="ECO:0000256" key="5">
    <source>
        <dbReference type="ARBA" id="ARBA00010617"/>
    </source>
</evidence>
<dbReference type="PRINTS" id="PR00385">
    <property type="entry name" value="P450"/>
</dbReference>
<keyword evidence="7 14" id="KW-0479">Metal-binding</keyword>
<dbReference type="GO" id="GO:0020037">
    <property type="term" value="F:heme binding"/>
    <property type="evidence" value="ECO:0007669"/>
    <property type="project" value="InterPro"/>
</dbReference>
<dbReference type="Proteomes" id="UP001153636">
    <property type="component" value="Chromosome 13"/>
</dbReference>
<keyword evidence="9" id="KW-0492">Microsome</keyword>
<protein>
    <recommendedName>
        <fullName evidence="19">Cytochrome P450</fullName>
    </recommendedName>
</protein>
<evidence type="ECO:0000256" key="8">
    <source>
        <dbReference type="ARBA" id="ARBA00022824"/>
    </source>
</evidence>
<comment type="function">
    <text evidence="2">May be involved in the metabolism of insect hormones and in the breakdown of synthetic insecticides.</text>
</comment>
<keyword evidence="16" id="KW-0732">Signal</keyword>
<comment type="cofactor">
    <cofactor evidence="1 14">
        <name>heme</name>
        <dbReference type="ChEBI" id="CHEBI:30413"/>
    </cofactor>
</comment>
<sequence>MMVIFIIILLLLVYFLLKQRKQYNEVWKYIHEIPGPPAVPLIGTNYKLMPSELIFARERERMRQFYPIYKSWVLIFPFVHLAGPDDVELILNKSIHNTKGISHRIMLEDWLKTGLVISSGPKWHKRRKMLTPAFHFNVLRNFVEVFYKESEALVESFRKHCGEPYIDVEKYVNQYSLYAFSGTSLGMPLRENPKSKGYLRTLQQYKWHLSYRIEHPWLLIPFIFKRSSAYNGFMKTIKKLHEFSEYIIDERTKMFNYNEHHANTKLPLLDLMLHIKQTSGDIDDEGIKEELDTFIGAAHDTTAMSICFTLMLLANNQTIQNEIYQEIESIIGDSKPPSYNDLAELKYMERCIKESLRLYPTVPVMNRILGEQVVTKSGYTIPKGCNVLINIYDMHRSCQLWENPEKFDPDRFLPENTVNRHPFAYLPFSAGGRNCIGQKYAILELKTALCVILRNFILEPVDTPQNVMCKNQVTLRPANGIKVKFVPRV</sequence>
<dbReference type="PANTHER" id="PTHR24291:SF189">
    <property type="entry name" value="CYTOCHROME P450 4C3-RELATED"/>
    <property type="match status" value="1"/>
</dbReference>
<dbReference type="InterPro" id="IPR002401">
    <property type="entry name" value="Cyt_P450_E_grp-I"/>
</dbReference>
<evidence type="ECO:0000256" key="2">
    <source>
        <dbReference type="ARBA" id="ARBA00003690"/>
    </source>
</evidence>
<dbReference type="EMBL" id="OV651825">
    <property type="protein sequence ID" value="CAH1102524.1"/>
    <property type="molecule type" value="Genomic_DNA"/>
</dbReference>
<dbReference type="InterPro" id="IPR036396">
    <property type="entry name" value="Cyt_P450_sf"/>
</dbReference>
<dbReference type="CDD" id="cd20628">
    <property type="entry name" value="CYP4"/>
    <property type="match status" value="1"/>
</dbReference>
<evidence type="ECO:0000256" key="16">
    <source>
        <dbReference type="SAM" id="SignalP"/>
    </source>
</evidence>
<dbReference type="Pfam" id="PF00067">
    <property type="entry name" value="p450"/>
    <property type="match status" value="1"/>
</dbReference>
<gene>
    <name evidence="17" type="ORF">PSYICH_LOCUS3635</name>
</gene>
<dbReference type="GO" id="GO:0005506">
    <property type="term" value="F:iron ion binding"/>
    <property type="evidence" value="ECO:0007669"/>
    <property type="project" value="InterPro"/>
</dbReference>
<dbReference type="InterPro" id="IPR050196">
    <property type="entry name" value="Cytochrome_P450_Monoox"/>
</dbReference>
<reference evidence="17" key="1">
    <citation type="submission" date="2022-01" db="EMBL/GenBank/DDBJ databases">
        <authorList>
            <person name="King R."/>
        </authorList>
    </citation>
    <scope>NUCLEOTIDE SEQUENCE</scope>
</reference>
<keyword evidence="18" id="KW-1185">Reference proteome</keyword>
<evidence type="ECO:0000256" key="10">
    <source>
        <dbReference type="ARBA" id="ARBA00023002"/>
    </source>
</evidence>
<dbReference type="InterPro" id="IPR001128">
    <property type="entry name" value="Cyt_P450"/>
</dbReference>
<dbReference type="AlphaFoldDB" id="A0A9P0CHV5"/>
<dbReference type="PANTHER" id="PTHR24291">
    <property type="entry name" value="CYTOCHROME P450 FAMILY 4"/>
    <property type="match status" value="1"/>
</dbReference>
<evidence type="ECO:0000256" key="12">
    <source>
        <dbReference type="ARBA" id="ARBA00023033"/>
    </source>
</evidence>
<dbReference type="PRINTS" id="PR00463">
    <property type="entry name" value="EP450I"/>
</dbReference>
<evidence type="ECO:0000256" key="11">
    <source>
        <dbReference type="ARBA" id="ARBA00023004"/>
    </source>
</evidence>
<accession>A0A9P0CHV5</accession>
<comment type="similarity">
    <text evidence="5 15">Belongs to the cytochrome P450 family.</text>
</comment>
<dbReference type="InterPro" id="IPR017972">
    <property type="entry name" value="Cyt_P450_CS"/>
</dbReference>
<keyword evidence="8" id="KW-0256">Endoplasmic reticulum</keyword>
<evidence type="ECO:0000256" key="3">
    <source>
        <dbReference type="ARBA" id="ARBA00004174"/>
    </source>
</evidence>
<feature type="binding site" description="axial binding residue" evidence="14">
    <location>
        <position position="435"/>
    </location>
    <ligand>
        <name>heme</name>
        <dbReference type="ChEBI" id="CHEBI:30413"/>
    </ligand>
    <ligandPart>
        <name>Fe</name>
        <dbReference type="ChEBI" id="CHEBI:18248"/>
    </ligandPart>
</feature>
<evidence type="ECO:0008006" key="19">
    <source>
        <dbReference type="Google" id="ProtNLM"/>
    </source>
</evidence>
<name>A0A9P0CHV5_9CUCU</name>
<evidence type="ECO:0000313" key="18">
    <source>
        <dbReference type="Proteomes" id="UP001153636"/>
    </source>
</evidence>
<proteinExistence type="inferred from homology"/>
<dbReference type="GO" id="GO:0004497">
    <property type="term" value="F:monooxygenase activity"/>
    <property type="evidence" value="ECO:0007669"/>
    <property type="project" value="UniProtKB-KW"/>
</dbReference>
<dbReference type="OrthoDB" id="1470350at2759"/>
<feature type="signal peptide" evidence="16">
    <location>
        <begin position="1"/>
        <end position="18"/>
    </location>
</feature>
<comment type="subcellular location">
    <subcellularLocation>
        <location evidence="4">Endoplasmic reticulum membrane</location>
        <topology evidence="4">Peripheral membrane protein</topology>
    </subcellularLocation>
    <subcellularLocation>
        <location evidence="3">Microsome membrane</location>
        <topology evidence="3">Peripheral membrane protein</topology>
    </subcellularLocation>
</comment>
<dbReference type="Gene3D" id="1.10.630.10">
    <property type="entry name" value="Cytochrome P450"/>
    <property type="match status" value="1"/>
</dbReference>
<keyword evidence="11 14" id="KW-0408">Iron</keyword>
<feature type="chain" id="PRO_5040486865" description="Cytochrome P450" evidence="16">
    <location>
        <begin position="19"/>
        <end position="489"/>
    </location>
</feature>
<keyword evidence="13" id="KW-0472">Membrane</keyword>